<feature type="compositionally biased region" description="Low complexity" evidence="1">
    <location>
        <begin position="12"/>
        <end position="21"/>
    </location>
</feature>
<evidence type="ECO:0000313" key="3">
    <source>
        <dbReference type="Proteomes" id="UP000019373"/>
    </source>
</evidence>
<dbReference type="EMBL" id="KE721082">
    <property type="protein sequence ID" value="ERF72561.1"/>
    <property type="molecule type" value="Genomic_DNA"/>
</dbReference>
<dbReference type="eggNOG" id="ENOG502SY3V">
    <property type="taxonomic scope" value="Eukaryota"/>
</dbReference>
<dbReference type="RefSeq" id="XP_007801793.1">
    <property type="nucleotide sequence ID" value="XM_007803602.1"/>
</dbReference>
<dbReference type="AlphaFoldDB" id="U1GL06"/>
<organism evidence="2 3">
    <name type="scientific">Endocarpon pusillum (strain Z07020 / HMAS-L-300199)</name>
    <name type="common">Lichen-forming fungus</name>
    <dbReference type="NCBI Taxonomy" id="1263415"/>
    <lineage>
        <taxon>Eukaryota</taxon>
        <taxon>Fungi</taxon>
        <taxon>Dikarya</taxon>
        <taxon>Ascomycota</taxon>
        <taxon>Pezizomycotina</taxon>
        <taxon>Eurotiomycetes</taxon>
        <taxon>Chaetothyriomycetidae</taxon>
        <taxon>Verrucariales</taxon>
        <taxon>Verrucariaceae</taxon>
        <taxon>Endocarpon</taxon>
    </lineage>
</organism>
<dbReference type="Proteomes" id="UP000019373">
    <property type="component" value="Unassembled WGS sequence"/>
</dbReference>
<dbReference type="OrthoDB" id="5403997at2759"/>
<protein>
    <recommendedName>
        <fullName evidence="4">TOM core complex subunit Tom6</fullName>
    </recommendedName>
</protein>
<feature type="region of interest" description="Disordered" evidence="1">
    <location>
        <begin position="1"/>
        <end position="21"/>
    </location>
</feature>
<gene>
    <name evidence="2" type="ORF">EPUS_02843</name>
</gene>
<reference evidence="3" key="1">
    <citation type="journal article" date="2014" name="BMC Genomics">
        <title>Genome characteristics reveal the impact of lichenization on lichen-forming fungus Endocarpon pusillum Hedwig (Verrucariales, Ascomycota).</title>
        <authorList>
            <person name="Wang Y.-Y."/>
            <person name="Liu B."/>
            <person name="Zhang X.-Y."/>
            <person name="Zhou Q.-M."/>
            <person name="Zhang T."/>
            <person name="Li H."/>
            <person name="Yu Y.-F."/>
            <person name="Zhang X.-L."/>
            <person name="Hao X.-Y."/>
            <person name="Wang M."/>
            <person name="Wang L."/>
            <person name="Wei J.-C."/>
        </authorList>
    </citation>
    <scope>NUCLEOTIDE SEQUENCE [LARGE SCALE GENOMIC DNA]</scope>
    <source>
        <strain evidence="3">Z07020 / HMAS-L-300199</strain>
    </source>
</reference>
<dbReference type="OMA" id="QSPFSEW"/>
<keyword evidence="3" id="KW-1185">Reference proteome</keyword>
<name>U1GL06_ENDPU</name>
<evidence type="ECO:0000313" key="2">
    <source>
        <dbReference type="EMBL" id="ERF72561.1"/>
    </source>
</evidence>
<proteinExistence type="predicted"/>
<dbReference type="HOGENOM" id="CLU_183924_2_0_1"/>
<sequence>MPPKPIRVQRQSATPSSSQKSSNYFTAAYRELTSPDNASVVRSVLMFGGAVAFFSSSFSEVLLPGF</sequence>
<evidence type="ECO:0008006" key="4">
    <source>
        <dbReference type="Google" id="ProtNLM"/>
    </source>
</evidence>
<accession>U1GL06</accession>
<dbReference type="GeneID" id="19237892"/>
<evidence type="ECO:0000256" key="1">
    <source>
        <dbReference type="SAM" id="MobiDB-lite"/>
    </source>
</evidence>